<dbReference type="InterPro" id="IPR026015">
    <property type="entry name" value="ATP_synth_OSCP/delta_N_sf"/>
</dbReference>
<dbReference type="GO" id="GO:0046933">
    <property type="term" value="F:proton-transporting ATP synthase activity, rotational mechanism"/>
    <property type="evidence" value="ECO:0007669"/>
    <property type="project" value="UniProtKB-UniRule"/>
</dbReference>
<comment type="function">
    <text evidence="7">F(1)F(0) ATP synthase produces ATP from ADP in the presence of a proton or sodium gradient. F-type ATPases consist of two structural domains, F(1) containing the extramembraneous catalytic core and F(0) containing the membrane proton channel, linked together by a central stalk and a peripheral stalk. During catalysis, ATP synthesis in the catalytic domain of F(1) is coupled via a rotary mechanism of the central stalk subunits to proton translocation.</text>
</comment>
<keyword evidence="7" id="KW-1003">Cell membrane</keyword>
<keyword evidence="7" id="KW-0139">CF(1)</keyword>
<evidence type="ECO:0000256" key="1">
    <source>
        <dbReference type="ARBA" id="ARBA00004370"/>
    </source>
</evidence>
<evidence type="ECO:0000256" key="3">
    <source>
        <dbReference type="ARBA" id="ARBA00022781"/>
    </source>
</evidence>
<keyword evidence="9" id="KW-1185">Reference proteome</keyword>
<dbReference type="PROSITE" id="PS00389">
    <property type="entry name" value="ATPASE_DELTA"/>
    <property type="match status" value="1"/>
</dbReference>
<keyword evidence="3 7" id="KW-0375">Hydrogen ion transport</keyword>
<gene>
    <name evidence="7 8" type="primary">atpH</name>
    <name evidence="8" type="ORF">GQN54_02980</name>
</gene>
<proteinExistence type="inferred from homology"/>
<dbReference type="Gene3D" id="1.10.520.20">
    <property type="entry name" value="N-terminal domain of the delta subunit of the F1F0-ATP synthase"/>
    <property type="match status" value="1"/>
</dbReference>
<evidence type="ECO:0000256" key="4">
    <source>
        <dbReference type="ARBA" id="ARBA00023065"/>
    </source>
</evidence>
<comment type="caution">
    <text evidence="8">The sequence shown here is derived from an EMBL/GenBank/DDBJ whole genome shotgun (WGS) entry which is preliminary data.</text>
</comment>
<dbReference type="InterPro" id="IPR020781">
    <property type="entry name" value="ATPase_OSCP/d_CS"/>
</dbReference>
<dbReference type="GO" id="GO:0005886">
    <property type="term" value="C:plasma membrane"/>
    <property type="evidence" value="ECO:0007669"/>
    <property type="project" value="UniProtKB-SubCell"/>
</dbReference>
<protein>
    <recommendedName>
        <fullName evidence="7">ATP synthase subunit delta</fullName>
    </recommendedName>
    <alternativeName>
        <fullName evidence="7">ATP synthase F(1) sector subunit delta</fullName>
    </alternativeName>
    <alternativeName>
        <fullName evidence="7">F-type ATPase subunit delta</fullName>
        <shortName evidence="7">F-ATPase subunit delta</shortName>
    </alternativeName>
</protein>
<dbReference type="InterPro" id="IPR000711">
    <property type="entry name" value="ATPase_OSCP/dsu"/>
</dbReference>
<evidence type="ECO:0000256" key="2">
    <source>
        <dbReference type="ARBA" id="ARBA00022448"/>
    </source>
</evidence>
<evidence type="ECO:0000256" key="7">
    <source>
        <dbReference type="HAMAP-Rule" id="MF_01416"/>
    </source>
</evidence>
<evidence type="ECO:0000313" key="8">
    <source>
        <dbReference type="EMBL" id="NBG65064.1"/>
    </source>
</evidence>
<dbReference type="RefSeq" id="WP_160631799.1">
    <property type="nucleotide sequence ID" value="NZ_WWNE01000003.1"/>
</dbReference>
<comment type="similarity">
    <text evidence="7">Belongs to the ATPase delta chain family.</text>
</comment>
<dbReference type="PANTHER" id="PTHR11910">
    <property type="entry name" value="ATP SYNTHASE DELTA CHAIN"/>
    <property type="match status" value="1"/>
</dbReference>
<organism evidence="8 9">
    <name type="scientific">Acidiluteibacter ferrifornacis</name>
    <dbReference type="NCBI Taxonomy" id="2692424"/>
    <lineage>
        <taxon>Bacteria</taxon>
        <taxon>Pseudomonadati</taxon>
        <taxon>Bacteroidota</taxon>
        <taxon>Flavobacteriia</taxon>
        <taxon>Flavobacteriales</taxon>
        <taxon>Cryomorphaceae</taxon>
        <taxon>Acidiluteibacter</taxon>
    </lineage>
</organism>
<dbReference type="PRINTS" id="PR00125">
    <property type="entry name" value="ATPASEDELTA"/>
</dbReference>
<dbReference type="HAMAP" id="MF_01416">
    <property type="entry name" value="ATP_synth_delta_bact"/>
    <property type="match status" value="1"/>
</dbReference>
<evidence type="ECO:0000256" key="6">
    <source>
        <dbReference type="ARBA" id="ARBA00023310"/>
    </source>
</evidence>
<comment type="subcellular location">
    <subcellularLocation>
        <location evidence="7">Cell membrane</location>
        <topology evidence="7">Peripheral membrane protein</topology>
    </subcellularLocation>
    <subcellularLocation>
        <location evidence="1">Membrane</location>
    </subcellularLocation>
</comment>
<dbReference type="AlphaFoldDB" id="A0A6N9NGW7"/>
<reference evidence="8 9" key="1">
    <citation type="submission" date="2019-12" db="EMBL/GenBank/DDBJ databases">
        <authorList>
            <person name="Zhao J."/>
        </authorList>
    </citation>
    <scope>NUCLEOTIDE SEQUENCE [LARGE SCALE GENOMIC DNA]</scope>
    <source>
        <strain evidence="8 9">S-15</strain>
    </source>
</reference>
<dbReference type="Pfam" id="PF00213">
    <property type="entry name" value="OSCP"/>
    <property type="match status" value="1"/>
</dbReference>
<name>A0A6N9NGW7_9FLAO</name>
<dbReference type="SUPFAM" id="SSF47928">
    <property type="entry name" value="N-terminal domain of the delta subunit of the F1F0-ATP synthase"/>
    <property type="match status" value="1"/>
</dbReference>
<keyword evidence="5 7" id="KW-0472">Membrane</keyword>
<keyword evidence="6 7" id="KW-0066">ATP synthesis</keyword>
<dbReference type="GO" id="GO:0045259">
    <property type="term" value="C:proton-transporting ATP synthase complex"/>
    <property type="evidence" value="ECO:0007669"/>
    <property type="project" value="UniProtKB-KW"/>
</dbReference>
<evidence type="ECO:0000256" key="5">
    <source>
        <dbReference type="ARBA" id="ARBA00023136"/>
    </source>
</evidence>
<sequence>MKEPRVAARYAKSIMLLAKEKALLEKVYADMVMLHQLIGESKDLSLMLKSPILTDEKKLEAVNAIFNGHVDELTMNFMGLVIRQNRATVLGEIAEAFVNVYKAEKGIATVHVTTAEVLSSEMKSKIAADLKSANQLKEVEVVEHLDPSIIGGAIIRMGDIQLDESVKAKINRIEREFLNA</sequence>
<dbReference type="Proteomes" id="UP000470771">
    <property type="component" value="Unassembled WGS sequence"/>
</dbReference>
<keyword evidence="4 7" id="KW-0406">Ion transport</keyword>
<evidence type="ECO:0000313" key="9">
    <source>
        <dbReference type="Proteomes" id="UP000470771"/>
    </source>
</evidence>
<dbReference type="EMBL" id="WWNE01000003">
    <property type="protein sequence ID" value="NBG65064.1"/>
    <property type="molecule type" value="Genomic_DNA"/>
</dbReference>
<keyword evidence="2 7" id="KW-0813">Transport</keyword>
<dbReference type="NCBIfam" id="TIGR01145">
    <property type="entry name" value="ATP_synt_delta"/>
    <property type="match status" value="1"/>
</dbReference>
<accession>A0A6N9NGW7</accession>
<comment type="function">
    <text evidence="7">This protein is part of the stalk that links CF(0) to CF(1). It either transmits conformational changes from CF(0) to CF(1) or is implicated in proton conduction.</text>
</comment>